<dbReference type="SUPFAM" id="SSF48317">
    <property type="entry name" value="Acid phosphatase/Vanadium-dependent haloperoxidase"/>
    <property type="match status" value="1"/>
</dbReference>
<organism evidence="2">
    <name type="scientific">Anthurium amnicola</name>
    <dbReference type="NCBI Taxonomy" id="1678845"/>
    <lineage>
        <taxon>Eukaryota</taxon>
        <taxon>Viridiplantae</taxon>
        <taxon>Streptophyta</taxon>
        <taxon>Embryophyta</taxon>
        <taxon>Tracheophyta</taxon>
        <taxon>Spermatophyta</taxon>
        <taxon>Magnoliopsida</taxon>
        <taxon>Liliopsida</taxon>
        <taxon>Araceae</taxon>
        <taxon>Pothoideae</taxon>
        <taxon>Potheae</taxon>
        <taxon>Anthurium</taxon>
    </lineage>
</organism>
<reference evidence="2" key="1">
    <citation type="submission" date="2015-07" db="EMBL/GenBank/DDBJ databases">
        <title>Transcriptome Assembly of Anthurium amnicola.</title>
        <authorList>
            <person name="Suzuki J."/>
        </authorList>
    </citation>
    <scope>NUCLEOTIDE SEQUENCE</scope>
</reference>
<dbReference type="InterPro" id="IPR036938">
    <property type="entry name" value="PAP2/HPO_sf"/>
</dbReference>
<dbReference type="Gene3D" id="1.20.144.10">
    <property type="entry name" value="Phosphatidic acid phosphatase type 2/haloperoxidase"/>
    <property type="match status" value="1"/>
</dbReference>
<feature type="domain" description="Phosphatidic acid phosphatase type 2/haloperoxidase" evidence="1">
    <location>
        <begin position="117"/>
        <end position="226"/>
    </location>
</feature>
<dbReference type="AlphaFoldDB" id="A0A1D1XTJ9"/>
<proteinExistence type="predicted"/>
<dbReference type="GO" id="GO:0042392">
    <property type="term" value="F:sphingosine-1-phosphate phosphatase activity"/>
    <property type="evidence" value="ECO:0007669"/>
    <property type="project" value="TreeGrafter"/>
</dbReference>
<protein>
    <submittedName>
        <fullName evidence="2">Presqualene diphosphate phosphatase</fullName>
    </submittedName>
</protein>
<name>A0A1D1XTJ9_9ARAE</name>
<dbReference type="EMBL" id="GDJX01022245">
    <property type="protein sequence ID" value="JAT45691.1"/>
    <property type="molecule type" value="Transcribed_RNA"/>
</dbReference>
<dbReference type="PANTHER" id="PTHR14969">
    <property type="entry name" value="SPHINGOSINE-1-PHOSPHATE PHOSPHOHYDROLASE"/>
    <property type="match status" value="1"/>
</dbReference>
<gene>
    <name evidence="2" type="primary">ppapdc2_0</name>
    <name evidence="2" type="ORF">g.21488</name>
</gene>
<accession>A0A1D1XTJ9</accession>
<dbReference type="Pfam" id="PF01569">
    <property type="entry name" value="PAP2"/>
    <property type="match status" value="1"/>
</dbReference>
<dbReference type="PANTHER" id="PTHR14969:SF13">
    <property type="entry name" value="AT30094P"/>
    <property type="match status" value="1"/>
</dbReference>
<evidence type="ECO:0000313" key="2">
    <source>
        <dbReference type="EMBL" id="JAT45691.1"/>
    </source>
</evidence>
<evidence type="ECO:0000259" key="1">
    <source>
        <dbReference type="Pfam" id="PF01569"/>
    </source>
</evidence>
<feature type="non-terminal residue" evidence="2">
    <location>
        <position position="1"/>
    </location>
</feature>
<dbReference type="InterPro" id="IPR000326">
    <property type="entry name" value="PAP2/HPO"/>
</dbReference>
<sequence>LAGRPIRWLDYFVVFRSPLRPSQLGPSPSPLLLSRPIPTIPHMAAAEAPTKGSAAGSPLRRLIEADEAWSLRIHEACQGVPRPVLKALEISGDGRFWFPVPIALLLASRSPQLTSVLLALLGGSVLDLILVGLIKHLVRRPRPVYNKGMFLTFAVDHWSFPSGHSSRVFFIATFLHLASGSLREAALASGGSRRVGVVDRYGCEAGELVLLLVFLWSAATSVSRVLLVFTCFWEDEVSRGRNCWSCWRLKGPLFLSNLHRVDLRRGDKGNKLTQ</sequence>